<gene>
    <name evidence="4" type="ORF">Atai01_34120</name>
</gene>
<dbReference type="RefSeq" id="WP_027943489.1">
    <property type="nucleotide sequence ID" value="NZ_BSTI01000006.1"/>
</dbReference>
<keyword evidence="1 2" id="KW-0238">DNA-binding</keyword>
<organism evidence="4 5">
    <name type="scientific">Amycolatopsis taiwanensis</name>
    <dbReference type="NCBI Taxonomy" id="342230"/>
    <lineage>
        <taxon>Bacteria</taxon>
        <taxon>Bacillati</taxon>
        <taxon>Actinomycetota</taxon>
        <taxon>Actinomycetes</taxon>
        <taxon>Pseudonocardiales</taxon>
        <taxon>Pseudonocardiaceae</taxon>
        <taxon>Amycolatopsis</taxon>
    </lineage>
</organism>
<evidence type="ECO:0000256" key="2">
    <source>
        <dbReference type="PROSITE-ProRule" id="PRU00335"/>
    </source>
</evidence>
<dbReference type="Pfam" id="PF00440">
    <property type="entry name" value="TetR_N"/>
    <property type="match status" value="1"/>
</dbReference>
<dbReference type="InterPro" id="IPR050109">
    <property type="entry name" value="HTH-type_TetR-like_transc_reg"/>
</dbReference>
<comment type="caution">
    <text evidence="4">The sequence shown here is derived from an EMBL/GenBank/DDBJ whole genome shotgun (WGS) entry which is preliminary data.</text>
</comment>
<dbReference type="GO" id="GO:0003700">
    <property type="term" value="F:DNA-binding transcription factor activity"/>
    <property type="evidence" value="ECO:0007669"/>
    <property type="project" value="TreeGrafter"/>
</dbReference>
<evidence type="ECO:0000313" key="5">
    <source>
        <dbReference type="Proteomes" id="UP001165136"/>
    </source>
</evidence>
<reference evidence="4" key="1">
    <citation type="submission" date="2023-03" db="EMBL/GenBank/DDBJ databases">
        <title>Amycolatopsis taiwanensis NBRC 103393.</title>
        <authorList>
            <person name="Ichikawa N."/>
            <person name="Sato H."/>
            <person name="Tonouchi N."/>
        </authorList>
    </citation>
    <scope>NUCLEOTIDE SEQUENCE</scope>
    <source>
        <strain evidence="4">NBRC 103393</strain>
    </source>
</reference>
<dbReference type="GO" id="GO:0000976">
    <property type="term" value="F:transcription cis-regulatory region binding"/>
    <property type="evidence" value="ECO:0007669"/>
    <property type="project" value="TreeGrafter"/>
</dbReference>
<accession>A0A9W6R1R1</accession>
<name>A0A9W6R1R1_9PSEU</name>
<feature type="domain" description="HTH tetR-type" evidence="3">
    <location>
        <begin position="8"/>
        <end position="68"/>
    </location>
</feature>
<evidence type="ECO:0000256" key="1">
    <source>
        <dbReference type="ARBA" id="ARBA00023125"/>
    </source>
</evidence>
<dbReference type="InterPro" id="IPR009057">
    <property type="entry name" value="Homeodomain-like_sf"/>
</dbReference>
<dbReference type="Gene3D" id="1.10.357.10">
    <property type="entry name" value="Tetracycline Repressor, domain 2"/>
    <property type="match status" value="1"/>
</dbReference>
<evidence type="ECO:0000259" key="3">
    <source>
        <dbReference type="PROSITE" id="PS50977"/>
    </source>
</evidence>
<dbReference type="SUPFAM" id="SSF48498">
    <property type="entry name" value="Tetracyclin repressor-like, C-terminal domain"/>
    <property type="match status" value="1"/>
</dbReference>
<keyword evidence="5" id="KW-1185">Reference proteome</keyword>
<dbReference type="EMBL" id="BSTI01000006">
    <property type="protein sequence ID" value="GLY66793.1"/>
    <property type="molecule type" value="Genomic_DNA"/>
</dbReference>
<dbReference type="InterPro" id="IPR036271">
    <property type="entry name" value="Tet_transcr_reg_TetR-rel_C_sf"/>
</dbReference>
<proteinExistence type="predicted"/>
<dbReference type="PANTHER" id="PTHR30055">
    <property type="entry name" value="HTH-TYPE TRANSCRIPTIONAL REGULATOR RUTR"/>
    <property type="match status" value="1"/>
</dbReference>
<protein>
    <recommendedName>
        <fullName evidence="3">HTH tetR-type domain-containing protein</fullName>
    </recommendedName>
</protein>
<dbReference type="PROSITE" id="PS50977">
    <property type="entry name" value="HTH_TETR_2"/>
    <property type="match status" value="1"/>
</dbReference>
<dbReference type="AlphaFoldDB" id="A0A9W6R1R1"/>
<dbReference type="InterPro" id="IPR001647">
    <property type="entry name" value="HTH_TetR"/>
</dbReference>
<dbReference type="PANTHER" id="PTHR30055:SF209">
    <property type="entry name" value="POSSIBLE TRANSCRIPTIONAL REGULATORY PROTEIN (PROBABLY TETR-FAMILY)"/>
    <property type="match status" value="1"/>
</dbReference>
<sequence length="185" mass="20227">MTQRADVLRNHAAVLAAAETLLHRDDLDRITLARIAEAAGVGKATVLRHFGDVGGVVEAVLAPKVTALQDAVSAGDPPLGLDGSPREALHAFLDALFDFVLDNRTLIRALENRRPNAYYANPASRFWIGELSRRIRRAVPSADADYLAHVVFTALRADIIDYLRSEQQMPTERIRAGLHTIVSGQ</sequence>
<feature type="DNA-binding region" description="H-T-H motif" evidence="2">
    <location>
        <begin position="31"/>
        <end position="50"/>
    </location>
</feature>
<dbReference type="Proteomes" id="UP001165136">
    <property type="component" value="Unassembled WGS sequence"/>
</dbReference>
<dbReference type="SUPFAM" id="SSF46689">
    <property type="entry name" value="Homeodomain-like"/>
    <property type="match status" value="1"/>
</dbReference>
<evidence type="ECO:0000313" key="4">
    <source>
        <dbReference type="EMBL" id="GLY66793.1"/>
    </source>
</evidence>